<name>A0A8H3J764_9LECA</name>
<feature type="region of interest" description="Disordered" evidence="1">
    <location>
        <begin position="140"/>
        <end position="162"/>
    </location>
</feature>
<organism evidence="3 4">
    <name type="scientific">Imshaugia aleurites</name>
    <dbReference type="NCBI Taxonomy" id="172621"/>
    <lineage>
        <taxon>Eukaryota</taxon>
        <taxon>Fungi</taxon>
        <taxon>Dikarya</taxon>
        <taxon>Ascomycota</taxon>
        <taxon>Pezizomycotina</taxon>
        <taxon>Lecanoromycetes</taxon>
        <taxon>OSLEUM clade</taxon>
        <taxon>Lecanoromycetidae</taxon>
        <taxon>Lecanorales</taxon>
        <taxon>Lecanorineae</taxon>
        <taxon>Parmeliaceae</taxon>
        <taxon>Imshaugia</taxon>
    </lineage>
</organism>
<keyword evidence="4" id="KW-1185">Reference proteome</keyword>
<reference evidence="3" key="1">
    <citation type="submission" date="2021-03" db="EMBL/GenBank/DDBJ databases">
        <authorList>
            <person name="Tagirdzhanova G."/>
        </authorList>
    </citation>
    <scope>NUCLEOTIDE SEQUENCE</scope>
</reference>
<dbReference type="GO" id="GO:0043565">
    <property type="term" value="F:sequence-specific DNA binding"/>
    <property type="evidence" value="ECO:0007669"/>
    <property type="project" value="InterPro"/>
</dbReference>
<dbReference type="AlphaFoldDB" id="A0A8H3J764"/>
<dbReference type="OrthoDB" id="5414341at2759"/>
<evidence type="ECO:0000259" key="2">
    <source>
        <dbReference type="PROSITE" id="PS50811"/>
    </source>
</evidence>
<dbReference type="PROSITE" id="PS50811">
    <property type="entry name" value="WRKY"/>
    <property type="match status" value="1"/>
</dbReference>
<feature type="domain" description="WRKY" evidence="2">
    <location>
        <begin position="97"/>
        <end position="150"/>
    </location>
</feature>
<dbReference type="Proteomes" id="UP000664534">
    <property type="component" value="Unassembled WGS sequence"/>
</dbReference>
<dbReference type="EMBL" id="CAJPDT010000166">
    <property type="protein sequence ID" value="CAF9942052.1"/>
    <property type="molecule type" value="Genomic_DNA"/>
</dbReference>
<evidence type="ECO:0000313" key="3">
    <source>
        <dbReference type="EMBL" id="CAF9942052.1"/>
    </source>
</evidence>
<proteinExistence type="predicted"/>
<comment type="caution">
    <text evidence="3">The sequence shown here is derived from an EMBL/GenBank/DDBJ whole genome shotgun (WGS) entry which is preliminary data.</text>
</comment>
<dbReference type="InterPro" id="IPR003657">
    <property type="entry name" value="WRKY_dom"/>
</dbReference>
<evidence type="ECO:0000313" key="4">
    <source>
        <dbReference type="Proteomes" id="UP000664534"/>
    </source>
</evidence>
<accession>A0A8H3J764</accession>
<protein>
    <recommendedName>
        <fullName evidence="2">WRKY domain-containing protein</fullName>
    </recommendedName>
</protein>
<evidence type="ECO:0000256" key="1">
    <source>
        <dbReference type="SAM" id="MobiDB-lite"/>
    </source>
</evidence>
<dbReference type="GO" id="GO:0003700">
    <property type="term" value="F:DNA-binding transcription factor activity"/>
    <property type="evidence" value="ECO:0007669"/>
    <property type="project" value="InterPro"/>
</dbReference>
<gene>
    <name evidence="3" type="ORF">IMSHALPRED_003174</name>
</gene>
<sequence length="162" mass="18473">MDSTIRDVPTTPPLRPEDLAVSSPISPIAVANPLWVPHPYLEEDPHSILQRAIDRIPPSHLLPPSKNETFNTPDDAWTRLQDYAFSQGFAIVTGQCGKADPRKTYKCIHHSAETKNWRKKIQTYKDLKRGGSNRTWVLDLGKQEHSHDVPPNPPDYEIHQQR</sequence>